<sequence length="233" mass="25368">MGRDAARALGLSGRGMGLRRTRGDAGPDGRRAVARGGALRRREGRHGAGARRKVGGQGEGLGRSRGGPRKVAAPGIKERREADGRGGTAEVAERGSGESGDATRGREGRPAAETAAWGGRERTQERRWLEESPKGRPTAALDCARRRKQSTRDASYASARTEEKRGGELTDGRVQGGSKGGVKEGLQKREFWYFWDGFIFGGTKDYFRGFQKGKIIIQKWNKGDSGRMPWIDR</sequence>
<feature type="compositionally biased region" description="Basic and acidic residues" evidence="1">
    <location>
        <begin position="119"/>
        <end position="134"/>
    </location>
</feature>
<evidence type="ECO:0000313" key="2">
    <source>
        <dbReference type="EMBL" id="ABA96073.1"/>
    </source>
</evidence>
<feature type="compositionally biased region" description="Basic and acidic residues" evidence="1">
    <location>
        <begin position="91"/>
        <end position="110"/>
    </location>
</feature>
<accession>Q2QWI5</accession>
<feature type="compositionally biased region" description="Basic residues" evidence="1">
    <location>
        <begin position="38"/>
        <end position="54"/>
    </location>
</feature>
<dbReference type="EMBL" id="DP000011">
    <property type="protein sequence ID" value="ABA96073.1"/>
    <property type="molecule type" value="Genomic_DNA"/>
</dbReference>
<gene>
    <name evidence="2" type="ordered locus">LOC_Os12g09230</name>
</gene>
<feature type="compositionally biased region" description="Basic and acidic residues" evidence="1">
    <location>
        <begin position="160"/>
        <end position="171"/>
    </location>
</feature>
<feature type="compositionally biased region" description="Basic and acidic residues" evidence="1">
    <location>
        <begin position="21"/>
        <end position="31"/>
    </location>
</feature>
<reference evidence="2" key="2">
    <citation type="submission" date="2005-04" db="EMBL/GenBank/DDBJ databases">
        <authorList>
            <person name="Buell C.R."/>
            <person name="Wing R.A."/>
            <person name="McCombie W.A."/>
            <person name="Ouyang S."/>
        </authorList>
    </citation>
    <scope>NUCLEOTIDE SEQUENCE</scope>
</reference>
<organism evidence="2">
    <name type="scientific">Oryza sativa subsp. japonica</name>
    <name type="common">Rice</name>
    <dbReference type="NCBI Taxonomy" id="39947"/>
    <lineage>
        <taxon>Eukaryota</taxon>
        <taxon>Viridiplantae</taxon>
        <taxon>Streptophyta</taxon>
        <taxon>Embryophyta</taxon>
        <taxon>Tracheophyta</taxon>
        <taxon>Spermatophyta</taxon>
        <taxon>Magnoliopsida</taxon>
        <taxon>Liliopsida</taxon>
        <taxon>Poales</taxon>
        <taxon>Poaceae</taxon>
        <taxon>BOP clade</taxon>
        <taxon>Oryzoideae</taxon>
        <taxon>Oryzeae</taxon>
        <taxon>Oryzinae</taxon>
        <taxon>Oryza</taxon>
        <taxon>Oryza sativa</taxon>
    </lineage>
</organism>
<reference evidence="2" key="1">
    <citation type="journal article" date="2005" name="BMC Biol.">
        <title>The sequence of rice chromosomes 11 and 12, rich in disease resistance genes and recent gene duplications.</title>
        <authorList>
            <consortium name="The rice chromosomes 11 and 12 sequencing consortia"/>
        </authorList>
    </citation>
    <scope>NUCLEOTIDE SEQUENCE [LARGE SCALE GENOMIC DNA]</scope>
</reference>
<name>Q2QWI5_ORYSJ</name>
<proteinExistence type="predicted"/>
<reference evidence="2" key="3">
    <citation type="submission" date="2006-01" db="EMBL/GenBank/DDBJ databases">
        <authorList>
            <person name="Buell R."/>
        </authorList>
    </citation>
    <scope>NUCLEOTIDE SEQUENCE</scope>
</reference>
<feature type="compositionally biased region" description="Gly residues" evidence="1">
    <location>
        <begin position="55"/>
        <end position="65"/>
    </location>
</feature>
<protein>
    <submittedName>
        <fullName evidence="2">Uncharacterized protein</fullName>
    </submittedName>
</protein>
<dbReference type="AlphaFoldDB" id="Q2QWI5"/>
<evidence type="ECO:0000256" key="1">
    <source>
        <dbReference type="SAM" id="MobiDB-lite"/>
    </source>
</evidence>
<feature type="region of interest" description="Disordered" evidence="1">
    <location>
        <begin position="1"/>
        <end position="182"/>
    </location>
</feature>